<evidence type="ECO:0000313" key="2">
    <source>
        <dbReference type="EMBL" id="MPD04148.1"/>
    </source>
</evidence>
<evidence type="ECO:0000256" key="1">
    <source>
        <dbReference type="SAM" id="MobiDB-lite"/>
    </source>
</evidence>
<protein>
    <submittedName>
        <fullName evidence="2">Uncharacterized protein</fullName>
    </submittedName>
</protein>
<dbReference type="AlphaFoldDB" id="A0A5B7KFU6"/>
<name>A0A5B7KFU6_PORTR</name>
<reference evidence="2 3" key="1">
    <citation type="submission" date="2019-05" db="EMBL/GenBank/DDBJ databases">
        <title>Another draft genome of Portunus trituberculatus and its Hox gene families provides insights of decapod evolution.</title>
        <authorList>
            <person name="Jeong J.-H."/>
            <person name="Song I."/>
            <person name="Kim S."/>
            <person name="Choi T."/>
            <person name="Kim D."/>
            <person name="Ryu S."/>
            <person name="Kim W."/>
        </authorList>
    </citation>
    <scope>NUCLEOTIDE SEQUENCE [LARGE SCALE GENOMIC DNA]</scope>
    <source>
        <tissue evidence="2">Muscle</tissue>
    </source>
</reference>
<gene>
    <name evidence="2" type="ORF">E2C01_099821</name>
</gene>
<dbReference type="EMBL" id="VSRR010139626">
    <property type="protein sequence ID" value="MPD04148.1"/>
    <property type="molecule type" value="Genomic_DNA"/>
</dbReference>
<feature type="region of interest" description="Disordered" evidence="1">
    <location>
        <begin position="1"/>
        <end position="23"/>
    </location>
</feature>
<sequence length="76" mass="8759">MTLSDPCRMEVEQEDQAQEHPGFLNTANDTLCDGILPKDRCVNAKVLDRSKGRGTMHINLSMRFFFKYKPQLLSDR</sequence>
<evidence type="ECO:0000313" key="3">
    <source>
        <dbReference type="Proteomes" id="UP000324222"/>
    </source>
</evidence>
<proteinExistence type="predicted"/>
<organism evidence="2 3">
    <name type="scientific">Portunus trituberculatus</name>
    <name type="common">Swimming crab</name>
    <name type="synonym">Neptunus trituberculatus</name>
    <dbReference type="NCBI Taxonomy" id="210409"/>
    <lineage>
        <taxon>Eukaryota</taxon>
        <taxon>Metazoa</taxon>
        <taxon>Ecdysozoa</taxon>
        <taxon>Arthropoda</taxon>
        <taxon>Crustacea</taxon>
        <taxon>Multicrustacea</taxon>
        <taxon>Malacostraca</taxon>
        <taxon>Eumalacostraca</taxon>
        <taxon>Eucarida</taxon>
        <taxon>Decapoda</taxon>
        <taxon>Pleocyemata</taxon>
        <taxon>Brachyura</taxon>
        <taxon>Eubrachyura</taxon>
        <taxon>Portunoidea</taxon>
        <taxon>Portunidae</taxon>
        <taxon>Portuninae</taxon>
        <taxon>Portunus</taxon>
    </lineage>
</organism>
<dbReference type="OrthoDB" id="7474070at2759"/>
<dbReference type="Proteomes" id="UP000324222">
    <property type="component" value="Unassembled WGS sequence"/>
</dbReference>
<comment type="caution">
    <text evidence="2">The sequence shown here is derived from an EMBL/GenBank/DDBJ whole genome shotgun (WGS) entry which is preliminary data.</text>
</comment>
<accession>A0A5B7KFU6</accession>
<keyword evidence="3" id="KW-1185">Reference proteome</keyword>